<gene>
    <name evidence="1" type="ORF">L6452_41996</name>
</gene>
<name>A0ACB8XHG2_ARCLA</name>
<reference evidence="1 2" key="2">
    <citation type="journal article" date="2022" name="Mol. Ecol. Resour.">
        <title>The genomes of chicory, endive, great burdock and yacon provide insights into Asteraceae paleo-polyploidization history and plant inulin production.</title>
        <authorList>
            <person name="Fan W."/>
            <person name="Wang S."/>
            <person name="Wang H."/>
            <person name="Wang A."/>
            <person name="Jiang F."/>
            <person name="Liu H."/>
            <person name="Zhao H."/>
            <person name="Xu D."/>
            <person name="Zhang Y."/>
        </authorList>
    </citation>
    <scope>NUCLEOTIDE SEQUENCE [LARGE SCALE GENOMIC DNA]</scope>
    <source>
        <strain evidence="2">cv. Niubang</strain>
    </source>
</reference>
<dbReference type="Proteomes" id="UP001055879">
    <property type="component" value="Linkage Group LG17"/>
</dbReference>
<reference evidence="2" key="1">
    <citation type="journal article" date="2022" name="Mol. Ecol. Resour.">
        <title>The genomes of chicory, endive, great burdock and yacon provide insights into Asteraceae palaeo-polyploidization history and plant inulin production.</title>
        <authorList>
            <person name="Fan W."/>
            <person name="Wang S."/>
            <person name="Wang H."/>
            <person name="Wang A."/>
            <person name="Jiang F."/>
            <person name="Liu H."/>
            <person name="Zhao H."/>
            <person name="Xu D."/>
            <person name="Zhang Y."/>
        </authorList>
    </citation>
    <scope>NUCLEOTIDE SEQUENCE [LARGE SCALE GENOMIC DNA]</scope>
    <source>
        <strain evidence="2">cv. Niubang</strain>
    </source>
</reference>
<protein>
    <submittedName>
        <fullName evidence="1">Uncharacterized protein</fullName>
    </submittedName>
</protein>
<dbReference type="EMBL" id="CM042063">
    <property type="protein sequence ID" value="KAI3666955.1"/>
    <property type="molecule type" value="Genomic_DNA"/>
</dbReference>
<keyword evidence="2" id="KW-1185">Reference proteome</keyword>
<evidence type="ECO:0000313" key="1">
    <source>
        <dbReference type="EMBL" id="KAI3666955.1"/>
    </source>
</evidence>
<evidence type="ECO:0000313" key="2">
    <source>
        <dbReference type="Proteomes" id="UP001055879"/>
    </source>
</evidence>
<proteinExistence type="predicted"/>
<accession>A0ACB8XHG2</accession>
<comment type="caution">
    <text evidence="1">The sequence shown here is derived from an EMBL/GenBank/DDBJ whole genome shotgun (WGS) entry which is preliminary data.</text>
</comment>
<organism evidence="1 2">
    <name type="scientific">Arctium lappa</name>
    <name type="common">Greater burdock</name>
    <name type="synonym">Lappa major</name>
    <dbReference type="NCBI Taxonomy" id="4217"/>
    <lineage>
        <taxon>Eukaryota</taxon>
        <taxon>Viridiplantae</taxon>
        <taxon>Streptophyta</taxon>
        <taxon>Embryophyta</taxon>
        <taxon>Tracheophyta</taxon>
        <taxon>Spermatophyta</taxon>
        <taxon>Magnoliopsida</taxon>
        <taxon>eudicotyledons</taxon>
        <taxon>Gunneridae</taxon>
        <taxon>Pentapetalae</taxon>
        <taxon>asterids</taxon>
        <taxon>campanulids</taxon>
        <taxon>Asterales</taxon>
        <taxon>Asteraceae</taxon>
        <taxon>Carduoideae</taxon>
        <taxon>Cardueae</taxon>
        <taxon>Arctiinae</taxon>
        <taxon>Arctium</taxon>
    </lineage>
</organism>
<sequence>MSKDDADAISISRKIMPNKDEPGVIILKGNPISKDFGNFGIWASCFDYLDYIKVLETDLGNIRVERPRVDILKTNLPDNLIL</sequence>